<dbReference type="PROSITE" id="PS51318">
    <property type="entry name" value="TAT"/>
    <property type="match status" value="1"/>
</dbReference>
<evidence type="ECO:0000256" key="1">
    <source>
        <dbReference type="ARBA" id="ARBA00023284"/>
    </source>
</evidence>
<keyword evidence="2" id="KW-0472">Membrane</keyword>
<gene>
    <name evidence="4" type="ORF">QWJ38_12215</name>
</gene>
<accession>A0ABT8DSU1</accession>
<keyword evidence="5" id="KW-1185">Reference proteome</keyword>
<comment type="caution">
    <text evidence="4">The sequence shown here is derived from an EMBL/GenBank/DDBJ whole genome shotgun (WGS) entry which is preliminary data.</text>
</comment>
<protein>
    <submittedName>
        <fullName evidence="4">TlpA disulfide reductase family protein</fullName>
    </submittedName>
</protein>
<dbReference type="Gene3D" id="3.40.30.10">
    <property type="entry name" value="Glutaredoxin"/>
    <property type="match status" value="1"/>
</dbReference>
<evidence type="ECO:0000259" key="3">
    <source>
        <dbReference type="PROSITE" id="PS51352"/>
    </source>
</evidence>
<sequence>MSDQDSSSRRRWLIGAAGVAAAGLGAGLAWRQQQGRQAPLAASPPGAETFWSSRFEKPEGGELRAADLRGEPLLLNFWATWCTPCVKELPELARFQQEFRSAGWQVLGLAVDTPEPVREFLRKLPLDFPTALAGLTGTSLARTLGNAQGGLPFSVAFDRSGAQIWQKLGPTELPELRELAARVG</sequence>
<keyword evidence="1" id="KW-0676">Redox-active center</keyword>
<dbReference type="InterPro" id="IPR013766">
    <property type="entry name" value="Thioredoxin_domain"/>
</dbReference>
<dbReference type="InterPro" id="IPR006311">
    <property type="entry name" value="TAT_signal"/>
</dbReference>
<dbReference type="InterPro" id="IPR036249">
    <property type="entry name" value="Thioredoxin-like_sf"/>
</dbReference>
<dbReference type="PROSITE" id="PS00194">
    <property type="entry name" value="THIOREDOXIN_1"/>
    <property type="match status" value="1"/>
</dbReference>
<keyword evidence="2" id="KW-0812">Transmembrane</keyword>
<dbReference type="InterPro" id="IPR000866">
    <property type="entry name" value="AhpC/TSA"/>
</dbReference>
<dbReference type="RefSeq" id="WP_290359362.1">
    <property type="nucleotide sequence ID" value="NZ_JAUHHC010000003.1"/>
</dbReference>
<dbReference type="InterPro" id="IPR050553">
    <property type="entry name" value="Thioredoxin_ResA/DsbE_sf"/>
</dbReference>
<evidence type="ECO:0000256" key="2">
    <source>
        <dbReference type="SAM" id="Phobius"/>
    </source>
</evidence>
<dbReference type="EMBL" id="JAUHHC010000003">
    <property type="protein sequence ID" value="MDN3921048.1"/>
    <property type="molecule type" value="Genomic_DNA"/>
</dbReference>
<dbReference type="PROSITE" id="PS51352">
    <property type="entry name" value="THIOREDOXIN_2"/>
    <property type="match status" value="1"/>
</dbReference>
<organism evidence="4 5">
    <name type="scientific">Roseateles violae</name>
    <dbReference type="NCBI Taxonomy" id="3058042"/>
    <lineage>
        <taxon>Bacteria</taxon>
        <taxon>Pseudomonadati</taxon>
        <taxon>Pseudomonadota</taxon>
        <taxon>Betaproteobacteria</taxon>
        <taxon>Burkholderiales</taxon>
        <taxon>Sphaerotilaceae</taxon>
        <taxon>Roseateles</taxon>
    </lineage>
</organism>
<dbReference type="InterPro" id="IPR017937">
    <property type="entry name" value="Thioredoxin_CS"/>
</dbReference>
<feature type="domain" description="Thioredoxin" evidence="3">
    <location>
        <begin position="32"/>
        <end position="184"/>
    </location>
</feature>
<dbReference type="SUPFAM" id="SSF52833">
    <property type="entry name" value="Thioredoxin-like"/>
    <property type="match status" value="1"/>
</dbReference>
<proteinExistence type="predicted"/>
<dbReference type="CDD" id="cd02966">
    <property type="entry name" value="TlpA_like_family"/>
    <property type="match status" value="1"/>
</dbReference>
<keyword evidence="2" id="KW-1133">Transmembrane helix</keyword>
<evidence type="ECO:0000313" key="5">
    <source>
        <dbReference type="Proteomes" id="UP001228044"/>
    </source>
</evidence>
<dbReference type="Pfam" id="PF00578">
    <property type="entry name" value="AhpC-TSA"/>
    <property type="match status" value="1"/>
</dbReference>
<evidence type="ECO:0000313" key="4">
    <source>
        <dbReference type="EMBL" id="MDN3921048.1"/>
    </source>
</evidence>
<reference evidence="4 5" key="1">
    <citation type="submission" date="2023-06" db="EMBL/GenBank/DDBJ databases">
        <title>Pelomonas sp. PFR6 16S ribosomal RNA gene Genome sequencing and assembly.</title>
        <authorList>
            <person name="Woo H."/>
        </authorList>
    </citation>
    <scope>NUCLEOTIDE SEQUENCE [LARGE SCALE GENOMIC DNA]</scope>
    <source>
        <strain evidence="4 5">PFR6</strain>
    </source>
</reference>
<feature type="transmembrane region" description="Helical" evidence="2">
    <location>
        <begin position="12"/>
        <end position="30"/>
    </location>
</feature>
<dbReference type="Proteomes" id="UP001228044">
    <property type="component" value="Unassembled WGS sequence"/>
</dbReference>
<dbReference type="PANTHER" id="PTHR42852:SF18">
    <property type="entry name" value="CHROMOSOME UNDETERMINED SCAFFOLD_47, WHOLE GENOME SHOTGUN SEQUENCE"/>
    <property type="match status" value="1"/>
</dbReference>
<name>A0ABT8DSU1_9BURK</name>
<dbReference type="PANTHER" id="PTHR42852">
    <property type="entry name" value="THIOL:DISULFIDE INTERCHANGE PROTEIN DSBE"/>
    <property type="match status" value="1"/>
</dbReference>